<gene>
    <name evidence="2" type="primary">uppS</name>
    <name evidence="2" type="ORF">PV399_43320</name>
    <name evidence="3" type="ORF">PV666_49595</name>
</gene>
<reference evidence="2 4" key="1">
    <citation type="journal article" date="2023" name="Microb. Genom.">
        <title>Mesoterricola silvestris gen. nov., sp. nov., Mesoterricola sediminis sp. nov., Geothrix oryzae sp. nov., Geothrix edaphica sp. nov., Geothrix rubra sp. nov., and Geothrix limicola sp. nov., six novel members of Acidobacteriota isolated from soils.</title>
        <authorList>
            <person name="Weisberg A.J."/>
            <person name="Pearce E."/>
            <person name="Kramer C.G."/>
            <person name="Chang J.H."/>
            <person name="Clarke C.R."/>
        </authorList>
    </citation>
    <scope>NUCLEOTIDE SEQUENCE</scope>
    <source>
        <strain evidence="3 4">NB05-1H</strain>
        <strain evidence="2">NRRL_B-16521</strain>
    </source>
</reference>
<dbReference type="EMBL" id="JARAWP010000058">
    <property type="protein sequence ID" value="MDX3025864.1"/>
    <property type="molecule type" value="Genomic_DNA"/>
</dbReference>
<accession>A0AAP6BKM7</accession>
<evidence type="ECO:0000313" key="2">
    <source>
        <dbReference type="EMBL" id="MDX2966493.1"/>
    </source>
</evidence>
<dbReference type="Gene3D" id="3.40.1180.10">
    <property type="entry name" value="Decaprenyl diphosphate synthase-like"/>
    <property type="match status" value="2"/>
</dbReference>
<dbReference type="EMBL" id="JARAWC010000060">
    <property type="protein sequence ID" value="MDX2966493.1"/>
    <property type="molecule type" value="Genomic_DNA"/>
</dbReference>
<keyword evidence="4" id="KW-1185">Reference proteome</keyword>
<evidence type="ECO:0000313" key="4">
    <source>
        <dbReference type="Proteomes" id="UP001272987"/>
    </source>
</evidence>
<keyword evidence="1 2" id="KW-0808">Transferase</keyword>
<organism evidence="2 5">
    <name type="scientific">Streptomyces acidiscabies</name>
    <dbReference type="NCBI Taxonomy" id="42234"/>
    <lineage>
        <taxon>Bacteria</taxon>
        <taxon>Bacillati</taxon>
        <taxon>Actinomycetota</taxon>
        <taxon>Actinomycetes</taxon>
        <taxon>Kitasatosporales</taxon>
        <taxon>Streptomycetaceae</taxon>
        <taxon>Streptomyces</taxon>
    </lineage>
</organism>
<evidence type="ECO:0000313" key="3">
    <source>
        <dbReference type="EMBL" id="MDX3025864.1"/>
    </source>
</evidence>
<evidence type="ECO:0000313" key="5">
    <source>
        <dbReference type="Proteomes" id="UP001282288"/>
    </source>
</evidence>
<dbReference type="PANTHER" id="PTHR10291:SF0">
    <property type="entry name" value="DEHYDRODOLICHYL DIPHOSPHATE SYNTHASE 2"/>
    <property type="match status" value="1"/>
</dbReference>
<dbReference type="CDD" id="cd00475">
    <property type="entry name" value="Cis_IPPS"/>
    <property type="match status" value="1"/>
</dbReference>
<dbReference type="RefSeq" id="WP_010360751.1">
    <property type="nucleotide sequence ID" value="NZ_BCMK01000089.1"/>
</dbReference>
<dbReference type="GO" id="GO:0045547">
    <property type="term" value="F:ditrans,polycis-polyprenyl diphosphate synthase [(2E,6E)-farnesyl diphosphate specific] activity"/>
    <property type="evidence" value="ECO:0007669"/>
    <property type="project" value="TreeGrafter"/>
</dbReference>
<sequence>MVPHIPKEFLPRHVALTPDGNGRWAKRRGLPRGSGHRQGARALQEVVGDLMGVYAAYLKENKEEMRDLGVRVRWLGAQEGLPDFLLREIESAENITRDRDALTLVLCLNYGGRDEILRAVNRVAEDARNGVLADTPVDEKLFAGYLNELALPDVDLYLRPGGETRTSNFFLWQMPFAEMVFTETPWPDMTRKDLWEAVERYTLRKRRLGGLG</sequence>
<dbReference type="Proteomes" id="UP001282288">
    <property type="component" value="Unassembled WGS sequence"/>
</dbReference>
<dbReference type="EC" id="2.5.1.-" evidence="2"/>
<dbReference type="AlphaFoldDB" id="A0AAP6BKM7"/>
<dbReference type="Proteomes" id="UP001272987">
    <property type="component" value="Unassembled WGS sequence"/>
</dbReference>
<dbReference type="InterPro" id="IPR001441">
    <property type="entry name" value="UPP_synth-like"/>
</dbReference>
<name>A0AAP6BKM7_9ACTN</name>
<evidence type="ECO:0000256" key="1">
    <source>
        <dbReference type="ARBA" id="ARBA00022679"/>
    </source>
</evidence>
<comment type="caution">
    <text evidence="2">The sequence shown here is derived from an EMBL/GenBank/DDBJ whole genome shotgun (WGS) entry which is preliminary data.</text>
</comment>
<dbReference type="GO" id="GO:0016094">
    <property type="term" value="P:polyprenol biosynthetic process"/>
    <property type="evidence" value="ECO:0007669"/>
    <property type="project" value="TreeGrafter"/>
</dbReference>
<dbReference type="Pfam" id="PF01255">
    <property type="entry name" value="Prenyltransf"/>
    <property type="match status" value="1"/>
</dbReference>
<proteinExistence type="predicted"/>
<dbReference type="GeneID" id="69809236"/>
<protein>
    <submittedName>
        <fullName evidence="2">Polyprenyl diphosphate synthase</fullName>
        <ecNumber evidence="2">2.5.1.-</ecNumber>
    </submittedName>
</protein>
<dbReference type="SUPFAM" id="SSF64005">
    <property type="entry name" value="Undecaprenyl diphosphate synthase"/>
    <property type="match status" value="1"/>
</dbReference>
<dbReference type="InterPro" id="IPR036424">
    <property type="entry name" value="UPP_synth-like_sf"/>
</dbReference>
<dbReference type="NCBIfam" id="TIGR00055">
    <property type="entry name" value="uppS"/>
    <property type="match status" value="1"/>
</dbReference>
<dbReference type="PANTHER" id="PTHR10291">
    <property type="entry name" value="DEHYDRODOLICHYL DIPHOSPHATE SYNTHASE FAMILY MEMBER"/>
    <property type="match status" value="1"/>
</dbReference>